<accession>A0AC35UAV8</accession>
<reference evidence="2" key="1">
    <citation type="submission" date="2016-11" db="UniProtKB">
        <authorList>
            <consortium name="WormBaseParasite"/>
        </authorList>
    </citation>
    <scope>IDENTIFICATION</scope>
    <source>
        <strain evidence="2">KR3021</strain>
    </source>
</reference>
<proteinExistence type="predicted"/>
<dbReference type="Proteomes" id="UP000095286">
    <property type="component" value="Unplaced"/>
</dbReference>
<evidence type="ECO:0000313" key="2">
    <source>
        <dbReference type="WBParaSite" id="RSKR_0000980700.1"/>
    </source>
</evidence>
<name>A0AC35UAV8_9BILA</name>
<organism evidence="1 2">
    <name type="scientific">Rhabditophanes sp. KR3021</name>
    <dbReference type="NCBI Taxonomy" id="114890"/>
    <lineage>
        <taxon>Eukaryota</taxon>
        <taxon>Metazoa</taxon>
        <taxon>Ecdysozoa</taxon>
        <taxon>Nematoda</taxon>
        <taxon>Chromadorea</taxon>
        <taxon>Rhabditida</taxon>
        <taxon>Tylenchina</taxon>
        <taxon>Panagrolaimomorpha</taxon>
        <taxon>Strongyloidoidea</taxon>
        <taxon>Alloionematidae</taxon>
        <taxon>Rhabditophanes</taxon>
    </lineage>
</organism>
<dbReference type="WBParaSite" id="RSKR_0000980700.1">
    <property type="protein sequence ID" value="RSKR_0000980700.1"/>
    <property type="gene ID" value="RSKR_0000980700"/>
</dbReference>
<sequence length="145" mass="16867">MDVADTCFAIFDLITFILYAMIMIYMACGLKKKLNANDMIAYLYIHIIVNGFIDIFFTIVHYMLVKLMKYNTFVYLYKEYPIIPRLLSCLYYPLFAGSILGGLIIVFTRFVALNWPVEFKYVGLTLILLINDSSQSEEDGQPYLF</sequence>
<protein>
    <submittedName>
        <fullName evidence="2">Serpentine receptor class gamma</fullName>
    </submittedName>
</protein>
<evidence type="ECO:0000313" key="1">
    <source>
        <dbReference type="Proteomes" id="UP000095286"/>
    </source>
</evidence>